<sequence>MNNNVSLLVNSGSSTSQVMSVNAGRPIKIKIQPGCKYLLKNKTDNYAPENVTLQRNGDDLYVILEGDSTPAIVIQDYYVSGNNEPILGMAEDGQLYAYMVTNGSSLGEGYQFENGALASAALGGRPLGDGAYLFNDTDHDHDLLALWPWFLGVAALGALAAVVFNKDDDSSSPAPAPLPASVPGLSGVMDATGSITGPIAYGSSTDEQKPLIYGTGDAGNTITIYDNGNVIGSTTVGADGNWSFKPAAALGEGDHAITITQTNSSGSTSASSDDFWFTIDITAPQRPLFNDIIDDVGSIQGPITNGAVIDDARPEITGSGEAGNTITVFVDGKEFGTTIVDSEGHWSFTPASDFTDGHHQITVTETDKAGNTSPVSPTFDFTVDTIAPAIPTIESAIDDVGTIQGRLSHGGATDDPTPTLIGKAEINSIVKVYDGSVLLGSAVANGITGEWVFTPAKPISEGEHRFHVTATDKAGNTSQPSLDFVLTTDYTPPDRSKLAITGVEDQEGATVGNVINNGMTDDARPIISGTGTAGDTIVVYVKDATGSHEIGQALVDKDGKWNLQPATPLLPGNNQFTAIESDPVGNATTPSDPYSVNLDIVKPVEPVIVNIVDKVGPITGALQKGAITDDNQPTITGTARAGYTVHVYDGVSLLGSVVADSKGVWHLMPEKALADGKHNITATATSPEGDVSKHTGVFTFEVDTKVPAAPESLVINDNTGQEQGPLNDGDTTDNNTPAISGNTEPGSTVVIYDNGEKIGEVTADPEGNWIFVPDAPLADGEHDISVTIRDEAGNTNTDGPEISIIIDTSKVLVSITTLIDDVGSVTGSIKPQGTTDDVRPEVIGQGKVGNLIKVYDGKTLIGTTTVKADGTWSLTPTKDLSEGKHSITATATDLSGNLSNPTAAFEFTIDISAPAIPVIQSAKDDVGSIQGALSSGSMTDDSTPTLIGKAEKGSIVIVYDGIILLGSVVADSVTGEWSLTPATPISEGEHKFHATATDAAGNISKPSADFILTTDYTAPDISKLVITGVDDRVGDITGNVENGGLTDDTRPVINGTGTAGDTIVVYTKDASGRHEIGSTTVDANGKWSLIPTSPLLPGQNQFTAMEMDSVGNTTDLSAPYSIKLDVNKLPVPVIVNLLDDVGPITGPLEKGDVTDDNRPTIVGTAEAGYTIHVYDGITLLGTVVADSYGVWILTPATALVDGKHNITATATSPTGQVSQPTGAFNFEVDTKAPNAVDPLTIKDNVGEHTGTLINGDTTDDNTPTFEGKAEANSTITIYDNGNVIGSTTADADGKWSFTPNDALTDGDYAFSTTVTDAAGNTSAASPDVHIIIDSSAVVVSISKLVDNVGSITGNITPTGVTDDTRPEIIGEGKSGSVIKVYDNVNTLLGSTTVKSDGSWSFTPTSDLSEGSHSITAIATDKVGNVSQPTSAF</sequence>
<feature type="domain" description="Bacterial Ig-like" evidence="2">
    <location>
        <begin position="617"/>
        <end position="704"/>
    </location>
</feature>
<feature type="domain" description="Bacterial Ig-like" evidence="2">
    <location>
        <begin position="191"/>
        <end position="280"/>
    </location>
</feature>
<feature type="domain" description="Bacterial Ig-like" evidence="2">
    <location>
        <begin position="925"/>
        <end position="1012"/>
    </location>
</feature>
<feature type="domain" description="Bacterial Ig-like" evidence="2">
    <location>
        <begin position="512"/>
        <end position="599"/>
    </location>
</feature>
<feature type="domain" description="Bacterial Ig-like" evidence="2">
    <location>
        <begin position="1029"/>
        <end position="1125"/>
    </location>
</feature>
<dbReference type="Gene3D" id="3.30.420.430">
    <property type="match status" value="5"/>
</dbReference>
<dbReference type="KEGG" id="prag:EKN56_00095"/>
<organism evidence="3 4">
    <name type="scientific">Limnobaculum zhutongyuii</name>
    <dbReference type="NCBI Taxonomy" id="2498113"/>
    <lineage>
        <taxon>Bacteria</taxon>
        <taxon>Pseudomonadati</taxon>
        <taxon>Pseudomonadota</taxon>
        <taxon>Gammaproteobacteria</taxon>
        <taxon>Enterobacterales</taxon>
        <taxon>Budviciaceae</taxon>
        <taxon>Limnobaculum</taxon>
    </lineage>
</organism>
<feature type="region of interest" description="Disordered" evidence="1">
    <location>
        <begin position="716"/>
        <end position="747"/>
    </location>
</feature>
<dbReference type="RefSeq" id="WP_130589949.1">
    <property type="nucleotide sequence ID" value="NZ_CP034752.1"/>
</dbReference>
<name>A0A411WF85_9GAMM</name>
<dbReference type="EMBL" id="CP034752">
    <property type="protein sequence ID" value="QBH94951.1"/>
    <property type="molecule type" value="Genomic_DNA"/>
</dbReference>
<feature type="domain" description="Bacterial Ig-like" evidence="2">
    <location>
        <begin position="716"/>
        <end position="808"/>
    </location>
</feature>
<feature type="domain" description="Bacterial Ig-like" evidence="2">
    <location>
        <begin position="304"/>
        <end position="385"/>
    </location>
</feature>
<feature type="domain" description="Bacterial Ig-like" evidence="2">
    <location>
        <begin position="1347"/>
        <end position="1429"/>
    </location>
</feature>
<keyword evidence="4" id="KW-1185">Reference proteome</keyword>
<dbReference type="Pfam" id="PF19077">
    <property type="entry name" value="Big_13"/>
    <property type="match status" value="12"/>
</dbReference>
<reference evidence="3 4" key="1">
    <citation type="submission" date="2019-03" db="EMBL/GenBank/DDBJ databases">
        <title>Pragia sp. nov. isolated from the gut tract of Carduelis flavirostris.</title>
        <authorList>
            <person name="Ge Y."/>
        </authorList>
    </citation>
    <scope>NUCLEOTIDE SEQUENCE [LARGE SCALE GENOMIC DNA]</scope>
    <source>
        <strain evidence="3 4">CF-458</strain>
    </source>
</reference>
<evidence type="ECO:0000313" key="3">
    <source>
        <dbReference type="EMBL" id="QBH94951.1"/>
    </source>
</evidence>
<dbReference type="NCBIfam" id="NF033510">
    <property type="entry name" value="Ca_tandemer"/>
    <property type="match status" value="12"/>
</dbReference>
<accession>A0A411WF85</accession>
<feature type="domain" description="Bacterial Ig-like" evidence="2">
    <location>
        <begin position="405"/>
        <end position="485"/>
    </location>
</feature>
<feature type="domain" description="Bacterial Ig-like" evidence="2">
    <location>
        <begin position="1145"/>
        <end position="1230"/>
    </location>
</feature>
<dbReference type="InterPro" id="IPR044016">
    <property type="entry name" value="Big_13"/>
</dbReference>
<evidence type="ECO:0000313" key="4">
    <source>
        <dbReference type="Proteomes" id="UP000293154"/>
    </source>
</evidence>
<proteinExistence type="predicted"/>
<dbReference type="Gene3D" id="2.60.40.10">
    <property type="entry name" value="Immunoglobulins"/>
    <property type="match status" value="5"/>
</dbReference>
<feature type="domain" description="Bacterial Ig-like" evidence="2">
    <location>
        <begin position="1239"/>
        <end position="1333"/>
    </location>
</feature>
<dbReference type="Proteomes" id="UP000293154">
    <property type="component" value="Chromosome"/>
</dbReference>
<feature type="domain" description="Bacterial Ig-like" evidence="2">
    <location>
        <begin position="820"/>
        <end position="910"/>
    </location>
</feature>
<dbReference type="OrthoDB" id="8481600at2"/>
<protein>
    <recommendedName>
        <fullName evidence="2">Bacterial Ig-like domain-containing protein</fullName>
    </recommendedName>
</protein>
<evidence type="ECO:0000259" key="2">
    <source>
        <dbReference type="Pfam" id="PF19077"/>
    </source>
</evidence>
<dbReference type="InterPro" id="IPR013783">
    <property type="entry name" value="Ig-like_fold"/>
</dbReference>
<gene>
    <name evidence="3" type="ORF">EKN56_00095</name>
</gene>
<feature type="compositionally biased region" description="Polar residues" evidence="1">
    <location>
        <begin position="732"/>
        <end position="746"/>
    </location>
</feature>
<evidence type="ECO:0000256" key="1">
    <source>
        <dbReference type="SAM" id="MobiDB-lite"/>
    </source>
</evidence>